<dbReference type="PROSITE" id="PS50886">
    <property type="entry name" value="TRBD"/>
    <property type="match status" value="1"/>
</dbReference>
<dbReference type="InterPro" id="IPR012340">
    <property type="entry name" value="NA-bd_OB-fold"/>
</dbReference>
<evidence type="ECO:0000256" key="3">
    <source>
        <dbReference type="PROSITE-ProRule" id="PRU00209"/>
    </source>
</evidence>
<protein>
    <recommendedName>
        <fullName evidence="5">tRNA-binding domain-containing protein</fullName>
    </recommendedName>
</protein>
<evidence type="ECO:0000256" key="1">
    <source>
        <dbReference type="ARBA" id="ARBA00022555"/>
    </source>
</evidence>
<dbReference type="InterPro" id="IPR002547">
    <property type="entry name" value="tRNA-bd_dom"/>
</dbReference>
<dbReference type="Gene3D" id="2.40.50.140">
    <property type="entry name" value="Nucleic acid-binding proteins"/>
    <property type="match status" value="1"/>
</dbReference>
<dbReference type="InterPro" id="IPR051270">
    <property type="entry name" value="Tyrosine-tRNA_ligase_regulator"/>
</dbReference>
<evidence type="ECO:0000256" key="2">
    <source>
        <dbReference type="ARBA" id="ARBA00022884"/>
    </source>
</evidence>
<dbReference type="AlphaFoldDB" id="A0A7S0YII0"/>
<dbReference type="EMBL" id="HBFM01020520">
    <property type="protein sequence ID" value="CAD8777917.1"/>
    <property type="molecule type" value="Transcribed_RNA"/>
</dbReference>
<evidence type="ECO:0000259" key="5">
    <source>
        <dbReference type="PROSITE" id="PS50886"/>
    </source>
</evidence>
<evidence type="ECO:0000313" key="6">
    <source>
        <dbReference type="EMBL" id="CAD8777917.1"/>
    </source>
</evidence>
<feature type="compositionally biased region" description="Low complexity" evidence="4">
    <location>
        <begin position="24"/>
        <end position="40"/>
    </location>
</feature>
<feature type="region of interest" description="Disordered" evidence="4">
    <location>
        <begin position="24"/>
        <end position="92"/>
    </location>
</feature>
<reference evidence="6" key="1">
    <citation type="submission" date="2021-01" db="EMBL/GenBank/DDBJ databases">
        <authorList>
            <person name="Corre E."/>
            <person name="Pelletier E."/>
            <person name="Niang G."/>
            <person name="Scheremetjew M."/>
            <person name="Finn R."/>
            <person name="Kale V."/>
            <person name="Holt S."/>
            <person name="Cochrane G."/>
            <person name="Meng A."/>
            <person name="Brown T."/>
            <person name="Cohen L."/>
        </authorList>
    </citation>
    <scope>NUCLEOTIDE SEQUENCE</scope>
    <source>
        <strain evidence="6">SAG 63-3</strain>
    </source>
</reference>
<gene>
    <name evidence="6" type="ORF">PPAR00522_LOCUS13356</name>
</gene>
<keyword evidence="1 3" id="KW-0820">tRNA-binding</keyword>
<proteinExistence type="predicted"/>
<dbReference type="Pfam" id="PF01588">
    <property type="entry name" value="tRNA_bind"/>
    <property type="match status" value="1"/>
</dbReference>
<name>A0A7S0YII0_9CHLO</name>
<feature type="domain" description="TRNA-binding" evidence="5">
    <location>
        <begin position="97"/>
        <end position="203"/>
    </location>
</feature>
<dbReference type="PANTHER" id="PTHR11586">
    <property type="entry name" value="TRNA-AMINOACYLATION COFACTOR ARC1 FAMILY MEMBER"/>
    <property type="match status" value="1"/>
</dbReference>
<evidence type="ECO:0000256" key="4">
    <source>
        <dbReference type="SAM" id="MobiDB-lite"/>
    </source>
</evidence>
<dbReference type="SUPFAM" id="SSF50249">
    <property type="entry name" value="Nucleic acid-binding proteins"/>
    <property type="match status" value="1"/>
</dbReference>
<dbReference type="GO" id="GO:0000049">
    <property type="term" value="F:tRNA binding"/>
    <property type="evidence" value="ECO:0007669"/>
    <property type="project" value="UniProtKB-UniRule"/>
</dbReference>
<feature type="compositionally biased region" description="Low complexity" evidence="4">
    <location>
        <begin position="78"/>
        <end position="92"/>
    </location>
</feature>
<dbReference type="CDD" id="cd02153">
    <property type="entry name" value="tRNA_bindingDomain"/>
    <property type="match status" value="1"/>
</dbReference>
<dbReference type="PANTHER" id="PTHR11586:SF37">
    <property type="entry name" value="TRNA-BINDING DOMAIN-CONTAINING PROTEIN"/>
    <property type="match status" value="1"/>
</dbReference>
<organism evidence="6">
    <name type="scientific">Polytomella parva</name>
    <dbReference type="NCBI Taxonomy" id="51329"/>
    <lineage>
        <taxon>Eukaryota</taxon>
        <taxon>Viridiplantae</taxon>
        <taxon>Chlorophyta</taxon>
        <taxon>core chlorophytes</taxon>
        <taxon>Chlorophyceae</taxon>
        <taxon>CS clade</taxon>
        <taxon>Chlamydomonadales</taxon>
        <taxon>Chlamydomonadaceae</taxon>
        <taxon>Polytomella</taxon>
    </lineage>
</organism>
<accession>A0A7S0YII0</accession>
<keyword evidence="2 3" id="KW-0694">RNA-binding</keyword>
<sequence length="265" mass="27669">MSIIERISKAITLVDEVFARASVSEPTPAAEIAAPTASPVTSPPSAPEDVTVPEVSPDAAPEKKEKKEKKPKKEPKAPADSSSPAAEGPAAGSPEAAFAKALIKVAFVLEAGDVENSDKLYKTKLDCGNGEIRQVLTGLKKLVSRDQLQGHYVCVIMNLKTAKLAGEVSEGMILSADQPLPDGAEFVRTIVPPNGSQAGDQVFLAGGAPSQTAVKTLKSDDWKKVAAGLKVGADKTSACFFEYKLVTDKGEITVPEGFSEGSGIH</sequence>